<dbReference type="Proteomes" id="UP000076584">
    <property type="component" value="Unassembled WGS sequence"/>
</dbReference>
<feature type="domain" description="Beta-lactamase-related" evidence="1">
    <location>
        <begin position="18"/>
        <end position="366"/>
    </location>
</feature>
<reference evidence="2 3" key="1">
    <citation type="submission" date="2015-06" db="EMBL/GenBank/DDBJ databases">
        <title>Survival trade-offs in plant roots during colonization by closely related pathogenic and mutualistic fungi.</title>
        <authorList>
            <person name="Hacquard S."/>
            <person name="Kracher B."/>
            <person name="Hiruma K."/>
            <person name="Weinman A."/>
            <person name="Muench P."/>
            <person name="Garrido Oter R."/>
            <person name="Ver Loren van Themaat E."/>
            <person name="Dallerey J.-F."/>
            <person name="Damm U."/>
            <person name="Henrissat B."/>
            <person name="Lespinet O."/>
            <person name="Thon M."/>
            <person name="Kemen E."/>
            <person name="McHardy A.C."/>
            <person name="Schulze-Lefert P."/>
            <person name="O'Connell R.J."/>
        </authorList>
    </citation>
    <scope>NUCLEOTIDE SEQUENCE [LARGE SCALE GENOMIC DNA]</scope>
    <source>
        <strain evidence="2 3">MAFF 238704</strain>
    </source>
</reference>
<keyword evidence="3" id="KW-1185">Reference proteome</keyword>
<comment type="caution">
    <text evidence="2">The sequence shown here is derived from an EMBL/GenBank/DDBJ whole genome shotgun (WGS) entry which is preliminary data.</text>
</comment>
<dbReference type="OrthoDB" id="5946976at2759"/>
<dbReference type="PANTHER" id="PTHR43319:SF3">
    <property type="entry name" value="BETA-LACTAMASE-RELATED DOMAIN-CONTAINING PROTEIN"/>
    <property type="match status" value="1"/>
</dbReference>
<sequence length="393" mass="43009">MAQAHGKCGARFQGVGDKFRELLKSGQELGASLTVSIDGEEVVNLWGGYADANRSRSWNEDTIVNVFSTTKTISALAVLLLINDGQLSPYDKVSRYWPEFAVNGKENIEVRHLLSHSSGLAVFEDPITLEDMCNFDATVSRLEKQAPRWEPGTASGYHSWTYGYMIGELVRRKTGLALREFVSQKIAGPLDADFQIGAKEEDWHRVAELVSPPLPPSNFMAAPKIDSDSLQAKILQPIPDASFANTEPWRKADIGAANGHSNSQAIAKIWSRALTVSDERKRLLSKDTIDLIFTEQSYGDDLCFGIPIRFGTGLGIRGNGDTIIDSWIPEGRLCFWGGWGGSMVINDVGRHVTIAYAMNKMDAGAAGNEALRSYVAEIYKALGVPIPTVNGKL</sequence>
<dbReference type="SUPFAM" id="SSF56601">
    <property type="entry name" value="beta-lactamase/transpeptidase-like"/>
    <property type="match status" value="1"/>
</dbReference>
<dbReference type="Pfam" id="PF00144">
    <property type="entry name" value="Beta-lactamase"/>
    <property type="match status" value="1"/>
</dbReference>
<dbReference type="Gene3D" id="3.40.710.10">
    <property type="entry name" value="DD-peptidase/beta-lactamase superfamily"/>
    <property type="match status" value="1"/>
</dbReference>
<evidence type="ECO:0000313" key="2">
    <source>
        <dbReference type="EMBL" id="KZL85185.1"/>
    </source>
</evidence>
<protein>
    <submittedName>
        <fullName evidence="2">Beta-lactamase</fullName>
    </submittedName>
</protein>
<organism evidence="2 3">
    <name type="scientific">Colletotrichum incanum</name>
    <name type="common">Soybean anthracnose fungus</name>
    <dbReference type="NCBI Taxonomy" id="1573173"/>
    <lineage>
        <taxon>Eukaryota</taxon>
        <taxon>Fungi</taxon>
        <taxon>Dikarya</taxon>
        <taxon>Ascomycota</taxon>
        <taxon>Pezizomycotina</taxon>
        <taxon>Sordariomycetes</taxon>
        <taxon>Hypocreomycetidae</taxon>
        <taxon>Glomerellales</taxon>
        <taxon>Glomerellaceae</taxon>
        <taxon>Colletotrichum</taxon>
        <taxon>Colletotrichum spaethianum species complex</taxon>
    </lineage>
</organism>
<accession>A0A167EIQ4</accession>
<evidence type="ECO:0000259" key="1">
    <source>
        <dbReference type="Pfam" id="PF00144"/>
    </source>
</evidence>
<dbReference type="InterPro" id="IPR052907">
    <property type="entry name" value="Beta-lactamase/esterase"/>
</dbReference>
<dbReference type="PANTHER" id="PTHR43319">
    <property type="entry name" value="BETA-LACTAMASE-RELATED"/>
    <property type="match status" value="1"/>
</dbReference>
<evidence type="ECO:0000313" key="3">
    <source>
        <dbReference type="Proteomes" id="UP000076584"/>
    </source>
</evidence>
<dbReference type="InterPro" id="IPR012338">
    <property type="entry name" value="Beta-lactam/transpept-like"/>
</dbReference>
<dbReference type="InterPro" id="IPR001466">
    <property type="entry name" value="Beta-lactam-related"/>
</dbReference>
<gene>
    <name evidence="2" type="ORF">CI238_03009</name>
</gene>
<dbReference type="STRING" id="1573173.A0A167EIQ4"/>
<dbReference type="AlphaFoldDB" id="A0A167EIQ4"/>
<proteinExistence type="predicted"/>
<name>A0A167EIQ4_COLIC</name>
<dbReference type="EMBL" id="LFIW01000717">
    <property type="protein sequence ID" value="KZL85185.1"/>
    <property type="molecule type" value="Genomic_DNA"/>
</dbReference>